<dbReference type="Pfam" id="PF11272">
    <property type="entry name" value="DUF3072"/>
    <property type="match status" value="1"/>
</dbReference>
<accession>A0A840STJ4</accession>
<sequence>MIDDPDDAIPSKTGDPDPAEYANTSKNPRDWVTGDERMSREEAAYLRVRCAEAGVDFDQTLTKAAAAELIDQLKPQIAS</sequence>
<protein>
    <recommendedName>
        <fullName evidence="4">DUF3072 domain-containing protein</fullName>
    </recommendedName>
</protein>
<name>A0A840STJ4_9RHOB</name>
<proteinExistence type="predicted"/>
<keyword evidence="3" id="KW-1185">Reference proteome</keyword>
<gene>
    <name evidence="2" type="ORF">HNP73_002447</name>
</gene>
<evidence type="ECO:0008006" key="4">
    <source>
        <dbReference type="Google" id="ProtNLM"/>
    </source>
</evidence>
<feature type="region of interest" description="Disordered" evidence="1">
    <location>
        <begin position="1"/>
        <end position="35"/>
    </location>
</feature>
<dbReference type="InterPro" id="IPR021425">
    <property type="entry name" value="DUF3072"/>
</dbReference>
<evidence type="ECO:0000313" key="2">
    <source>
        <dbReference type="EMBL" id="MBB5222511.1"/>
    </source>
</evidence>
<evidence type="ECO:0000256" key="1">
    <source>
        <dbReference type="SAM" id="MobiDB-lite"/>
    </source>
</evidence>
<dbReference type="RefSeq" id="WP_184149437.1">
    <property type="nucleotide sequence ID" value="NZ_JACHFM010000002.1"/>
</dbReference>
<evidence type="ECO:0000313" key="3">
    <source>
        <dbReference type="Proteomes" id="UP000549457"/>
    </source>
</evidence>
<dbReference type="AlphaFoldDB" id="A0A840STJ4"/>
<reference evidence="2 3" key="1">
    <citation type="submission" date="2020-08" db="EMBL/GenBank/DDBJ databases">
        <title>Genomic Encyclopedia of Type Strains, Phase IV (KMG-IV): sequencing the most valuable type-strain genomes for metagenomic binning, comparative biology and taxonomic classification.</title>
        <authorList>
            <person name="Goeker M."/>
        </authorList>
    </citation>
    <scope>NUCLEOTIDE SEQUENCE [LARGE SCALE GENOMIC DNA]</scope>
    <source>
        <strain evidence="2 3">DSM 101730</strain>
    </source>
</reference>
<organism evidence="2 3">
    <name type="scientific">Amaricoccus macauensis</name>
    <dbReference type="NCBI Taxonomy" id="57001"/>
    <lineage>
        <taxon>Bacteria</taxon>
        <taxon>Pseudomonadati</taxon>
        <taxon>Pseudomonadota</taxon>
        <taxon>Alphaproteobacteria</taxon>
        <taxon>Rhodobacterales</taxon>
        <taxon>Paracoccaceae</taxon>
        <taxon>Amaricoccus</taxon>
    </lineage>
</organism>
<dbReference type="Proteomes" id="UP000549457">
    <property type="component" value="Unassembled WGS sequence"/>
</dbReference>
<comment type="caution">
    <text evidence="2">The sequence shown here is derived from an EMBL/GenBank/DDBJ whole genome shotgun (WGS) entry which is preliminary data.</text>
</comment>
<dbReference type="EMBL" id="JACHFM010000002">
    <property type="protein sequence ID" value="MBB5222511.1"/>
    <property type="molecule type" value="Genomic_DNA"/>
</dbReference>